<dbReference type="GO" id="GO:0004462">
    <property type="term" value="F:lactoylglutathione lyase activity"/>
    <property type="evidence" value="ECO:0007669"/>
    <property type="project" value="UniProtKB-EC"/>
</dbReference>
<dbReference type="SUPFAM" id="SSF54593">
    <property type="entry name" value="Glyoxalase/Bleomycin resistance protein/Dihydroxybiphenyl dioxygenase"/>
    <property type="match status" value="1"/>
</dbReference>
<dbReference type="PROSITE" id="PS51819">
    <property type="entry name" value="VOC"/>
    <property type="match status" value="1"/>
</dbReference>
<organism evidence="2">
    <name type="scientific">bioreactor metagenome</name>
    <dbReference type="NCBI Taxonomy" id="1076179"/>
    <lineage>
        <taxon>unclassified sequences</taxon>
        <taxon>metagenomes</taxon>
        <taxon>ecological metagenomes</taxon>
    </lineage>
</organism>
<dbReference type="Pfam" id="PF00903">
    <property type="entry name" value="Glyoxalase"/>
    <property type="match status" value="1"/>
</dbReference>
<gene>
    <name evidence="2" type="primary">gloA_20</name>
    <name evidence="2" type="ORF">SDC9_109696</name>
</gene>
<dbReference type="PANTHER" id="PTHR36113:SF1">
    <property type="entry name" value="GLYOXALASE_BLEOMYCIN RESISTANCE PROTEIN_DIOXYGENASE"/>
    <property type="match status" value="1"/>
</dbReference>
<proteinExistence type="predicted"/>
<dbReference type="PANTHER" id="PTHR36113">
    <property type="entry name" value="LYASE, PUTATIVE-RELATED-RELATED"/>
    <property type="match status" value="1"/>
</dbReference>
<protein>
    <submittedName>
        <fullName evidence="2">Lactoylglutathione lyase</fullName>
        <ecNumber evidence="2">4.4.1.5</ecNumber>
    </submittedName>
</protein>
<dbReference type="EMBL" id="VSSQ01019064">
    <property type="protein sequence ID" value="MPM62818.1"/>
    <property type="molecule type" value="Genomic_DNA"/>
</dbReference>
<evidence type="ECO:0000313" key="2">
    <source>
        <dbReference type="EMBL" id="MPM62818.1"/>
    </source>
</evidence>
<accession>A0A645BCP2</accession>
<dbReference type="CDD" id="cd06587">
    <property type="entry name" value="VOC"/>
    <property type="match status" value="1"/>
</dbReference>
<reference evidence="2" key="1">
    <citation type="submission" date="2019-08" db="EMBL/GenBank/DDBJ databases">
        <authorList>
            <person name="Kucharzyk K."/>
            <person name="Murdoch R.W."/>
            <person name="Higgins S."/>
            <person name="Loffler F."/>
        </authorList>
    </citation>
    <scope>NUCLEOTIDE SEQUENCE</scope>
</reference>
<name>A0A645BCP2_9ZZZZ</name>
<dbReference type="Gene3D" id="3.10.180.10">
    <property type="entry name" value="2,3-Dihydroxybiphenyl 1,2-Dioxygenase, domain 1"/>
    <property type="match status" value="1"/>
</dbReference>
<keyword evidence="2" id="KW-0456">Lyase</keyword>
<dbReference type="InterPro" id="IPR029068">
    <property type="entry name" value="Glyas_Bleomycin-R_OHBP_Dase"/>
</dbReference>
<comment type="caution">
    <text evidence="2">The sequence shown here is derived from an EMBL/GenBank/DDBJ whole genome shotgun (WGS) entry which is preliminary data.</text>
</comment>
<dbReference type="AlphaFoldDB" id="A0A645BCP2"/>
<dbReference type="InterPro" id="IPR004360">
    <property type="entry name" value="Glyas_Fos-R_dOase_dom"/>
</dbReference>
<sequence>MMARVEVSTSKQLFLLPIWQYNMFQGEVPMQFLWTTIAVRDMEESLAFYQNIVSLPLIRRVKSSEETELAFLGNDGTTVELIYHHGEVVEPCSKNISLGFAVKSLDNQMAFIKERGIDIYAGPFSPNPVVRFFYILDPNGVKIQFVEQKA</sequence>
<feature type="domain" description="VOC" evidence="1">
    <location>
        <begin position="31"/>
        <end position="148"/>
    </location>
</feature>
<evidence type="ECO:0000259" key="1">
    <source>
        <dbReference type="PROSITE" id="PS51819"/>
    </source>
</evidence>
<dbReference type="InterPro" id="IPR051332">
    <property type="entry name" value="Fosfomycin_Res_Enzymes"/>
</dbReference>
<dbReference type="InterPro" id="IPR037523">
    <property type="entry name" value="VOC_core"/>
</dbReference>
<dbReference type="EC" id="4.4.1.5" evidence="2"/>